<gene>
    <name evidence="2" type="ORF">TraAM80_08112</name>
</gene>
<dbReference type="AlphaFoldDB" id="A0A422N2D8"/>
<keyword evidence="1" id="KW-0812">Transmembrane</keyword>
<dbReference type="Pfam" id="PF07344">
    <property type="entry name" value="Amastin"/>
    <property type="match status" value="1"/>
</dbReference>
<reference evidence="2 3" key="1">
    <citation type="journal article" date="2018" name="BMC Genomics">
        <title>Genomic comparison of Trypanosoma conorhini and Trypanosoma rangeli to Trypanosoma cruzi strains of high and low virulence.</title>
        <authorList>
            <person name="Bradwell K.R."/>
            <person name="Koparde V.N."/>
            <person name="Matveyev A.V."/>
            <person name="Serrano M.G."/>
            <person name="Alves J.M."/>
            <person name="Parikh H."/>
            <person name="Huang B."/>
            <person name="Lee V."/>
            <person name="Espinosa-Alvarez O."/>
            <person name="Ortiz P.A."/>
            <person name="Costa-Martins A.G."/>
            <person name="Teixeira M.M."/>
            <person name="Buck G.A."/>
        </authorList>
    </citation>
    <scope>NUCLEOTIDE SEQUENCE [LARGE SCALE GENOMIC DNA]</scope>
    <source>
        <strain evidence="2 3">AM80</strain>
    </source>
</reference>
<dbReference type="InterPro" id="IPR009944">
    <property type="entry name" value="Amastin"/>
</dbReference>
<sequence>MSGPAALAAAAVQGSEGLAEAHEPTVSRPHFGGDLELHAVTSDYDRYVGATGNTPQTVGQHVAGPAVVPSSNHNTAGGQRGNGLGLVAHCMHAVGGLTSHLGGATSLSIFIAVCVANWLFVVLAMLLFELDMTDNGCYTFWGNMDDCGTMSYSNRTQFSACNDLRLRLNMGSAFSGIFAFFNAVVLLLTFSAFVDHREESRQRRSAEASSREEEHGQQQSRDVVVSSTSKWCTTLFLVVALASEVAFCVVSVIVYNFHHCEKALPRTTTYLVGFGVLVAGCTAGVIALVLFLVV</sequence>
<feature type="transmembrane region" description="Helical" evidence="1">
    <location>
        <begin position="107"/>
        <end position="128"/>
    </location>
</feature>
<evidence type="ECO:0000313" key="2">
    <source>
        <dbReference type="EMBL" id="RNE99638.1"/>
    </source>
</evidence>
<dbReference type="EMBL" id="MKGL01000373">
    <property type="protein sequence ID" value="RNE99638.1"/>
    <property type="molecule type" value="Genomic_DNA"/>
</dbReference>
<organism evidence="2 3">
    <name type="scientific">Trypanosoma rangeli</name>
    <dbReference type="NCBI Taxonomy" id="5698"/>
    <lineage>
        <taxon>Eukaryota</taxon>
        <taxon>Discoba</taxon>
        <taxon>Euglenozoa</taxon>
        <taxon>Kinetoplastea</taxon>
        <taxon>Metakinetoplastina</taxon>
        <taxon>Trypanosomatida</taxon>
        <taxon>Trypanosomatidae</taxon>
        <taxon>Trypanosoma</taxon>
        <taxon>Herpetosoma</taxon>
    </lineage>
</organism>
<evidence type="ECO:0000313" key="3">
    <source>
        <dbReference type="Proteomes" id="UP000283634"/>
    </source>
</evidence>
<feature type="transmembrane region" description="Helical" evidence="1">
    <location>
        <begin position="235"/>
        <end position="257"/>
    </location>
</feature>
<dbReference type="RefSeq" id="XP_029235308.1">
    <property type="nucleotide sequence ID" value="XM_029384872.1"/>
</dbReference>
<protein>
    <submittedName>
        <fullName evidence="2">Putative amastin</fullName>
    </submittedName>
</protein>
<feature type="transmembrane region" description="Helical" evidence="1">
    <location>
        <begin position="173"/>
        <end position="194"/>
    </location>
</feature>
<keyword evidence="1" id="KW-0472">Membrane</keyword>
<feature type="transmembrane region" description="Helical" evidence="1">
    <location>
        <begin position="269"/>
        <end position="293"/>
    </location>
</feature>
<evidence type="ECO:0000256" key="1">
    <source>
        <dbReference type="SAM" id="Phobius"/>
    </source>
</evidence>
<dbReference type="PANTHER" id="PTHR33297:SF4">
    <property type="entry name" value="AMASTIN"/>
    <property type="match status" value="1"/>
</dbReference>
<dbReference type="Proteomes" id="UP000283634">
    <property type="component" value="Unassembled WGS sequence"/>
</dbReference>
<keyword evidence="3" id="KW-1185">Reference proteome</keyword>
<dbReference type="PANTHER" id="PTHR33297">
    <property type="entry name" value="AMASTIN-LIKE SURFACE PROTEIN-LIKE PROTEIN-RELATED"/>
    <property type="match status" value="1"/>
</dbReference>
<keyword evidence="1" id="KW-1133">Transmembrane helix</keyword>
<dbReference type="OrthoDB" id="273596at2759"/>
<comment type="caution">
    <text evidence="2">The sequence shown here is derived from an EMBL/GenBank/DDBJ whole genome shotgun (WGS) entry which is preliminary data.</text>
</comment>
<accession>A0A422N2D8</accession>
<name>A0A422N2D8_TRYRA</name>
<proteinExistence type="predicted"/>
<dbReference type="GeneID" id="40332045"/>